<comment type="similarity">
    <text evidence="1">Belongs to the sel-1 family.</text>
</comment>
<accession>A0A024TTK1</accession>
<dbReference type="AlphaFoldDB" id="A0A024TTK1"/>
<evidence type="ECO:0000313" key="3">
    <source>
        <dbReference type="EMBL" id="ETV96926.1"/>
    </source>
</evidence>
<dbReference type="Gene3D" id="1.25.40.10">
    <property type="entry name" value="Tetratricopeptide repeat domain"/>
    <property type="match status" value="4"/>
</dbReference>
<dbReference type="STRING" id="157072.A0A024TTK1"/>
<name>A0A024TTK1_9STRA</name>
<dbReference type="EMBL" id="KI913974">
    <property type="protein sequence ID" value="ETV96926.1"/>
    <property type="molecule type" value="Genomic_DNA"/>
</dbReference>
<evidence type="ECO:0000256" key="1">
    <source>
        <dbReference type="ARBA" id="ARBA00038101"/>
    </source>
</evidence>
<reference evidence="3" key="1">
    <citation type="submission" date="2013-12" db="EMBL/GenBank/DDBJ databases">
        <title>The Genome Sequence of Aphanomyces invadans NJM9701.</title>
        <authorList>
            <consortium name="The Broad Institute Genomics Platform"/>
            <person name="Russ C."/>
            <person name="Tyler B."/>
            <person name="van West P."/>
            <person name="Dieguez-Uribeondo J."/>
            <person name="Young S.K."/>
            <person name="Zeng Q."/>
            <person name="Gargeya S."/>
            <person name="Fitzgerald M."/>
            <person name="Abouelleil A."/>
            <person name="Alvarado L."/>
            <person name="Chapman S.B."/>
            <person name="Gainer-Dewar J."/>
            <person name="Goldberg J."/>
            <person name="Griggs A."/>
            <person name="Gujja S."/>
            <person name="Hansen M."/>
            <person name="Howarth C."/>
            <person name="Imamovic A."/>
            <person name="Ireland A."/>
            <person name="Larimer J."/>
            <person name="McCowan C."/>
            <person name="Murphy C."/>
            <person name="Pearson M."/>
            <person name="Poon T.W."/>
            <person name="Priest M."/>
            <person name="Roberts A."/>
            <person name="Saif S."/>
            <person name="Shea T."/>
            <person name="Sykes S."/>
            <person name="Wortman J."/>
            <person name="Nusbaum C."/>
            <person name="Birren B."/>
        </authorList>
    </citation>
    <scope>NUCLEOTIDE SEQUENCE [LARGE SCALE GENOMIC DNA]</scope>
    <source>
        <strain evidence="3">NJM9701</strain>
    </source>
</reference>
<dbReference type="InterPro" id="IPR050767">
    <property type="entry name" value="Sel1_AlgK"/>
</dbReference>
<organism evidence="3">
    <name type="scientific">Aphanomyces invadans</name>
    <dbReference type="NCBI Taxonomy" id="157072"/>
    <lineage>
        <taxon>Eukaryota</taxon>
        <taxon>Sar</taxon>
        <taxon>Stramenopiles</taxon>
        <taxon>Oomycota</taxon>
        <taxon>Saprolegniomycetes</taxon>
        <taxon>Saprolegniales</taxon>
        <taxon>Verrucalvaceae</taxon>
        <taxon>Aphanomyces</taxon>
    </lineage>
</organism>
<dbReference type="SMART" id="SM00671">
    <property type="entry name" value="SEL1"/>
    <property type="match status" value="7"/>
</dbReference>
<feature type="region of interest" description="Disordered" evidence="2">
    <location>
        <begin position="1"/>
        <end position="33"/>
    </location>
</feature>
<evidence type="ECO:0000256" key="2">
    <source>
        <dbReference type="SAM" id="MobiDB-lite"/>
    </source>
</evidence>
<sequence>MLKRLSNVSRALSPKGFQPQSPQKMPAQAGPLPLSPRLKLNGISQARPEDNQQQHHFIPVVGSQAPGLTDEILSLLSTLIHRMDEIKPKKLRSIRLGGELRGLLGKAEDELGAHADMFNTYVGCPGLHIQMQNFLASLQGLVPIVESIHAKSFLVNGFVKKSIQFAFQEITSYYSSMFTKLSLAVAKATGSAAEAAVLAALSKPADPPPTDVEEPAIDYDAMCLVAHQHFFGHGKEKDFAKAFRLYLTAAKHSHLDAMVSVGSMLRNGCGTEADQEAALQWFTRAADEGSPDGASNLGHVLMEKAALVANPHKQQQLYAMALVRLTQAGDRGVAAAQYAAGTLYHSKITPFDLVKAKEWYVKASAASHAAADLALGHMLFDQDKGLSAHYFQRALASHHTLPEADAATAAYFLGRIYSCGEDVPADVPRAEAFFRQAAEAGHVQATLEMAQRKLETPDEALRYLVLSTSTRSADQLAEASFLKGQVFESTAFRCLSTALLHYTAAAEQGHVEAAKRAAAMLYSGIVDTKKVPPNRAKAFELYSVAALKKDRDAMNALGLMHEEGMGCRLDVDRAAIGKGVEKNEAQATWHFAQAAALGYTVAKNPCR</sequence>
<dbReference type="eggNOG" id="KOG1550">
    <property type="taxonomic scope" value="Eukaryota"/>
</dbReference>
<protein>
    <submittedName>
        <fullName evidence="3">Uncharacterized protein</fullName>
    </submittedName>
</protein>
<dbReference type="GeneID" id="20086838"/>
<gene>
    <name evidence="3" type="ORF">H310_09788</name>
</gene>
<dbReference type="InterPro" id="IPR006597">
    <property type="entry name" value="Sel1-like"/>
</dbReference>
<dbReference type="RefSeq" id="XP_008874172.1">
    <property type="nucleotide sequence ID" value="XM_008875950.1"/>
</dbReference>
<dbReference type="PANTHER" id="PTHR11102">
    <property type="entry name" value="SEL-1-LIKE PROTEIN"/>
    <property type="match status" value="1"/>
</dbReference>
<dbReference type="VEuPathDB" id="FungiDB:H310_09788"/>
<feature type="compositionally biased region" description="Polar residues" evidence="2">
    <location>
        <begin position="1"/>
        <end position="10"/>
    </location>
</feature>
<dbReference type="Pfam" id="PF08238">
    <property type="entry name" value="Sel1"/>
    <property type="match status" value="8"/>
</dbReference>
<dbReference type="PANTHER" id="PTHR11102:SF160">
    <property type="entry name" value="ERAD-ASSOCIATED E3 UBIQUITIN-PROTEIN LIGASE COMPONENT HRD3"/>
    <property type="match status" value="1"/>
</dbReference>
<dbReference type="OrthoDB" id="200773at2759"/>
<dbReference type="SUPFAM" id="SSF81901">
    <property type="entry name" value="HCP-like"/>
    <property type="match status" value="3"/>
</dbReference>
<dbReference type="InterPro" id="IPR011990">
    <property type="entry name" value="TPR-like_helical_dom_sf"/>
</dbReference>
<proteinExistence type="inferred from homology"/>